<dbReference type="AlphaFoldDB" id="A0A0L9UZH2"/>
<dbReference type="PANTHER" id="PTHR11439:SF489">
    <property type="entry name" value="RNA-DIRECTED DNA POLYMERASE"/>
    <property type="match status" value="1"/>
</dbReference>
<dbReference type="PROSITE" id="PS51257">
    <property type="entry name" value="PROKAR_LIPOPROTEIN"/>
    <property type="match status" value="1"/>
</dbReference>
<dbReference type="PANTHER" id="PTHR11439">
    <property type="entry name" value="GAG-POL-RELATED RETROTRANSPOSON"/>
    <property type="match status" value="1"/>
</dbReference>
<gene>
    <name evidence="1" type="ORF">LR48_Vigan07g197400</name>
</gene>
<dbReference type="Gramene" id="KOM48270">
    <property type="protein sequence ID" value="KOM48270"/>
    <property type="gene ID" value="LR48_Vigan07g197400"/>
</dbReference>
<dbReference type="STRING" id="3914.A0A0L9UZH2"/>
<evidence type="ECO:0000313" key="2">
    <source>
        <dbReference type="Proteomes" id="UP000053144"/>
    </source>
</evidence>
<dbReference type="Proteomes" id="UP000053144">
    <property type="component" value="Chromosome 7"/>
</dbReference>
<evidence type="ECO:0008006" key="3">
    <source>
        <dbReference type="Google" id="ProtNLM"/>
    </source>
</evidence>
<sequence length="189" mass="20760">MADTKPNPTLWISSSCCASDTPLPSPTEYHQLVGSLQYLSITRLDVAFAINKLSQFMQAPTTAHCSTLKRLLHYLAGMSTHGIHIFASFLLVFNGYFDAEWAGDTDDYVSTISYILYLGGTPGIHTSNGRLHDHPPNLSTRHLQTLPLKCYGRSPSFGNLGILSTLNRSSIVTISVPQVLVQIQFFTLG</sequence>
<dbReference type="EMBL" id="CM003377">
    <property type="protein sequence ID" value="KOM48270.1"/>
    <property type="molecule type" value="Genomic_DNA"/>
</dbReference>
<proteinExistence type="predicted"/>
<name>A0A0L9UZH2_PHAAN</name>
<evidence type="ECO:0000313" key="1">
    <source>
        <dbReference type="EMBL" id="KOM48270.1"/>
    </source>
</evidence>
<accession>A0A0L9UZH2</accession>
<organism evidence="1 2">
    <name type="scientific">Phaseolus angularis</name>
    <name type="common">Azuki bean</name>
    <name type="synonym">Vigna angularis</name>
    <dbReference type="NCBI Taxonomy" id="3914"/>
    <lineage>
        <taxon>Eukaryota</taxon>
        <taxon>Viridiplantae</taxon>
        <taxon>Streptophyta</taxon>
        <taxon>Embryophyta</taxon>
        <taxon>Tracheophyta</taxon>
        <taxon>Spermatophyta</taxon>
        <taxon>Magnoliopsida</taxon>
        <taxon>eudicotyledons</taxon>
        <taxon>Gunneridae</taxon>
        <taxon>Pentapetalae</taxon>
        <taxon>rosids</taxon>
        <taxon>fabids</taxon>
        <taxon>Fabales</taxon>
        <taxon>Fabaceae</taxon>
        <taxon>Papilionoideae</taxon>
        <taxon>50 kb inversion clade</taxon>
        <taxon>NPAAA clade</taxon>
        <taxon>indigoferoid/millettioid clade</taxon>
        <taxon>Phaseoleae</taxon>
        <taxon>Vigna</taxon>
    </lineage>
</organism>
<reference evidence="2" key="1">
    <citation type="journal article" date="2015" name="Proc. Natl. Acad. Sci. U.S.A.">
        <title>Genome sequencing of adzuki bean (Vigna angularis) provides insight into high starch and low fat accumulation and domestication.</title>
        <authorList>
            <person name="Yang K."/>
            <person name="Tian Z."/>
            <person name="Chen C."/>
            <person name="Luo L."/>
            <person name="Zhao B."/>
            <person name="Wang Z."/>
            <person name="Yu L."/>
            <person name="Li Y."/>
            <person name="Sun Y."/>
            <person name="Li W."/>
            <person name="Chen Y."/>
            <person name="Li Y."/>
            <person name="Zhang Y."/>
            <person name="Ai D."/>
            <person name="Zhao J."/>
            <person name="Shang C."/>
            <person name="Ma Y."/>
            <person name="Wu B."/>
            <person name="Wang M."/>
            <person name="Gao L."/>
            <person name="Sun D."/>
            <person name="Zhang P."/>
            <person name="Guo F."/>
            <person name="Wang W."/>
            <person name="Li Y."/>
            <person name="Wang J."/>
            <person name="Varshney R.K."/>
            <person name="Wang J."/>
            <person name="Ling H.Q."/>
            <person name="Wan P."/>
        </authorList>
    </citation>
    <scope>NUCLEOTIDE SEQUENCE</scope>
    <source>
        <strain evidence="2">cv. Jingnong 6</strain>
    </source>
</reference>
<protein>
    <recommendedName>
        <fullName evidence="3">Reverse transcriptase Ty1/copia-type domain-containing protein</fullName>
    </recommendedName>
</protein>